<organism evidence="5 6">
    <name type="scientific">Hippocampus comes</name>
    <name type="common">Tiger tail seahorse</name>
    <dbReference type="NCBI Taxonomy" id="109280"/>
    <lineage>
        <taxon>Eukaryota</taxon>
        <taxon>Metazoa</taxon>
        <taxon>Chordata</taxon>
        <taxon>Craniata</taxon>
        <taxon>Vertebrata</taxon>
        <taxon>Euteleostomi</taxon>
        <taxon>Actinopterygii</taxon>
        <taxon>Neopterygii</taxon>
        <taxon>Teleostei</taxon>
        <taxon>Neoteleostei</taxon>
        <taxon>Acanthomorphata</taxon>
        <taxon>Syngnathiaria</taxon>
        <taxon>Syngnathiformes</taxon>
        <taxon>Syngnathoidei</taxon>
        <taxon>Syngnathidae</taxon>
        <taxon>Hippocampus</taxon>
    </lineage>
</organism>
<dbReference type="InterPro" id="IPR043159">
    <property type="entry name" value="Lectin_gal-bd_sf"/>
</dbReference>
<name>A0A3Q3E446_HIPCM</name>
<dbReference type="Pfam" id="PF02140">
    <property type="entry name" value="SUEL_Lectin"/>
    <property type="match status" value="1"/>
</dbReference>
<dbReference type="GO" id="GO:0030246">
    <property type="term" value="F:carbohydrate binding"/>
    <property type="evidence" value="ECO:0007669"/>
    <property type="project" value="UniProtKB-KW"/>
</dbReference>
<protein>
    <submittedName>
        <fullName evidence="5">L-rhamnose-binding lectin CSL2-like</fullName>
    </submittedName>
</protein>
<keyword evidence="3" id="KW-0732">Signal</keyword>
<accession>A0A3Q3E446</accession>
<evidence type="ECO:0000256" key="1">
    <source>
        <dbReference type="ARBA" id="ARBA00022734"/>
    </source>
</evidence>
<evidence type="ECO:0000259" key="4">
    <source>
        <dbReference type="Pfam" id="PF02140"/>
    </source>
</evidence>
<feature type="chain" id="PRO_5018641511" evidence="3">
    <location>
        <begin position="27"/>
        <end position="342"/>
    </location>
</feature>
<evidence type="ECO:0000256" key="3">
    <source>
        <dbReference type="SAM" id="SignalP"/>
    </source>
</evidence>
<keyword evidence="6" id="KW-1185">Reference proteome</keyword>
<keyword evidence="1" id="KW-0430">Lectin</keyword>
<proteinExistence type="predicted"/>
<feature type="signal peptide" evidence="3">
    <location>
        <begin position="1"/>
        <end position="26"/>
    </location>
</feature>
<dbReference type="GeneTree" id="ENSGT00940000177978"/>
<keyword evidence="2" id="KW-0677">Repeat</keyword>
<evidence type="ECO:0000313" key="5">
    <source>
        <dbReference type="Ensembl" id="ENSHCOP00000025866.1"/>
    </source>
</evidence>
<evidence type="ECO:0000256" key="2">
    <source>
        <dbReference type="ARBA" id="ARBA00022737"/>
    </source>
</evidence>
<dbReference type="Gene3D" id="2.60.120.740">
    <property type="match status" value="1"/>
</dbReference>
<evidence type="ECO:0000313" key="6">
    <source>
        <dbReference type="Proteomes" id="UP000264820"/>
    </source>
</evidence>
<dbReference type="Ensembl" id="ENSHCOT00000020486.1">
    <property type="protein sequence ID" value="ENSHCOP00000025866.1"/>
    <property type="gene ID" value="ENSHCOG00000016343.1"/>
</dbReference>
<feature type="domain" description="SUEL-type lectin" evidence="4">
    <location>
        <begin position="44"/>
        <end position="126"/>
    </location>
</feature>
<sequence>MNSNRFRLTAALLLGATGLLLTAVAASENRATTCDHEDGNVHRLDCRHGVISVIDSVWGRSNSWVCTDEGQSHLELANTACLQESTVDELKTKCNGRKSCEVSLTGFHTHGTCDGTFKYLQTTFTCLEPTGLGHVTIDGAAYGRRDQTTCSEGRPFDQRQNVNCLEPSTSLVVKMYSSTIFFSQMHSSTIFLFVSPSLKLSPFSSFKGVRGNPPVQSQPAMQCSPTHVKAPTSTWRFPTCANLLRLITRMSSKQFCHLVWLPFERIIQRLSPLLNLVSARRILVSRDDSTFQFPGLRPAQGHSFNNKDSHHNANICCLCCFSSCIRTTYLIYDNKMLVCQSI</sequence>
<dbReference type="InterPro" id="IPR000922">
    <property type="entry name" value="Lectin_gal-bd_dom"/>
</dbReference>
<dbReference type="Proteomes" id="UP000264820">
    <property type="component" value="Unplaced"/>
</dbReference>
<reference evidence="5" key="2">
    <citation type="submission" date="2025-09" db="UniProtKB">
        <authorList>
            <consortium name="Ensembl"/>
        </authorList>
    </citation>
    <scope>IDENTIFICATION</scope>
</reference>
<dbReference type="AlphaFoldDB" id="A0A3Q3E446"/>
<dbReference type="PANTHER" id="PTHR46780">
    <property type="entry name" value="PROTEIN EVA-1"/>
    <property type="match status" value="1"/>
</dbReference>
<reference evidence="5" key="1">
    <citation type="submission" date="2025-08" db="UniProtKB">
        <authorList>
            <consortium name="Ensembl"/>
        </authorList>
    </citation>
    <scope>IDENTIFICATION</scope>
</reference>